<dbReference type="RefSeq" id="WP_063697342.1">
    <property type="nucleotide sequence ID" value="NZ_BBIM01000027.1"/>
</dbReference>
<sequence length="235" mass="26801">MIRFWGQPKFLLHPLQPIGYELFLREKTADGWTFPNDFNRFPAQQIAQLLVQTAPLMASEFKNISINLDPEQFVDLNFCEALQAIRNQLLPVTLTVELTEHSSPTLVTEDQIYKAAKCFYDNGIGLIIDDVGFGNNQLKRIEALDPFVQEYKFAIQNFRANKMMDQLIPQLTFWNAQAQKKHKLLTVEGIESKDDLLLLKDFQVDMLQGFALGHPVYLPAASDPAANTVLPFNKN</sequence>
<accession>A0ABZ0Q5B8</accession>
<dbReference type="Pfam" id="PF00563">
    <property type="entry name" value="EAL"/>
    <property type="match status" value="1"/>
</dbReference>
<dbReference type="Proteomes" id="UP001302696">
    <property type="component" value="Chromosome"/>
</dbReference>
<dbReference type="PANTHER" id="PTHR33121">
    <property type="entry name" value="CYCLIC DI-GMP PHOSPHODIESTERASE PDEF"/>
    <property type="match status" value="1"/>
</dbReference>
<name>A0ABZ0Q5B8_9LACO</name>
<dbReference type="PANTHER" id="PTHR33121:SF70">
    <property type="entry name" value="SIGNALING PROTEIN YKOW"/>
    <property type="match status" value="1"/>
</dbReference>
<protein>
    <submittedName>
        <fullName evidence="2">EAL domain-containing protein</fullName>
    </submittedName>
</protein>
<dbReference type="Gene3D" id="3.20.20.450">
    <property type="entry name" value="EAL domain"/>
    <property type="match status" value="1"/>
</dbReference>
<proteinExistence type="predicted"/>
<evidence type="ECO:0000259" key="1">
    <source>
        <dbReference type="PROSITE" id="PS50883"/>
    </source>
</evidence>
<organism evidence="2 3">
    <name type="scientific">Pediococcus inopinatus</name>
    <dbReference type="NCBI Taxonomy" id="114090"/>
    <lineage>
        <taxon>Bacteria</taxon>
        <taxon>Bacillati</taxon>
        <taxon>Bacillota</taxon>
        <taxon>Bacilli</taxon>
        <taxon>Lactobacillales</taxon>
        <taxon>Lactobacillaceae</taxon>
        <taxon>Pediococcus</taxon>
    </lineage>
</organism>
<dbReference type="SMART" id="SM00052">
    <property type="entry name" value="EAL"/>
    <property type="match status" value="1"/>
</dbReference>
<evidence type="ECO:0000313" key="2">
    <source>
        <dbReference type="EMBL" id="WPC21884.1"/>
    </source>
</evidence>
<feature type="domain" description="EAL" evidence="1">
    <location>
        <begin position="1"/>
        <end position="229"/>
    </location>
</feature>
<reference evidence="3" key="1">
    <citation type="submission" date="2024-06" db="EMBL/GenBank/DDBJ databases">
        <authorList>
            <person name="Chang H.C."/>
            <person name="Mun S.Y."/>
        </authorList>
    </citation>
    <scope>NUCLEOTIDE SEQUENCE [LARGE SCALE GENOMIC DNA]</scope>
    <source>
        <strain evidence="3">KT1</strain>
    </source>
</reference>
<gene>
    <name evidence="2" type="ORF">N6G96_01335</name>
</gene>
<dbReference type="InterPro" id="IPR050706">
    <property type="entry name" value="Cyclic-di-GMP_PDE-like"/>
</dbReference>
<dbReference type="EMBL" id="CP104778">
    <property type="protein sequence ID" value="WPC21884.1"/>
    <property type="molecule type" value="Genomic_DNA"/>
</dbReference>
<dbReference type="InterPro" id="IPR035919">
    <property type="entry name" value="EAL_sf"/>
</dbReference>
<dbReference type="PROSITE" id="PS50883">
    <property type="entry name" value="EAL"/>
    <property type="match status" value="1"/>
</dbReference>
<keyword evidence="3" id="KW-1185">Reference proteome</keyword>
<dbReference type="InterPro" id="IPR001633">
    <property type="entry name" value="EAL_dom"/>
</dbReference>
<evidence type="ECO:0000313" key="3">
    <source>
        <dbReference type="Proteomes" id="UP001302696"/>
    </source>
</evidence>
<dbReference type="SUPFAM" id="SSF141868">
    <property type="entry name" value="EAL domain-like"/>
    <property type="match status" value="1"/>
</dbReference>